<keyword evidence="6" id="KW-0687">Ribonucleoprotein</keyword>
<evidence type="ECO:0000256" key="1">
    <source>
        <dbReference type="ARBA" id="ARBA00004604"/>
    </source>
</evidence>
<evidence type="ECO:0000313" key="9">
    <source>
        <dbReference type="Proteomes" id="UP000410492"/>
    </source>
</evidence>
<dbReference type="GO" id="GO:0000462">
    <property type="term" value="P:maturation of SSU-rRNA from tricistronic rRNA transcript (SSU-rRNA, 5.8S rRNA, LSU-rRNA)"/>
    <property type="evidence" value="ECO:0007669"/>
    <property type="project" value="TreeGrafter"/>
</dbReference>
<evidence type="ECO:0000256" key="6">
    <source>
        <dbReference type="RuleBase" id="RU368027"/>
    </source>
</evidence>
<name>A0A653DG12_CALMS</name>
<accession>A0A653DG12</accession>
<dbReference type="AlphaFoldDB" id="A0A653DG12"/>
<feature type="region of interest" description="Disordered" evidence="7">
    <location>
        <begin position="225"/>
        <end position="248"/>
    </location>
</feature>
<dbReference type="PANTHER" id="PTHR21738">
    <property type="entry name" value="RIBOSOMAL RNA PROCESSING PROTEIN 36 HOMOLOG"/>
    <property type="match status" value="1"/>
</dbReference>
<dbReference type="GO" id="GO:0005730">
    <property type="term" value="C:nucleolus"/>
    <property type="evidence" value="ECO:0007669"/>
    <property type="project" value="UniProtKB-SubCell"/>
</dbReference>
<dbReference type="OrthoDB" id="448446at2759"/>
<keyword evidence="3 6" id="KW-0690">Ribosome biogenesis</keyword>
<feature type="region of interest" description="Disordered" evidence="7">
    <location>
        <begin position="96"/>
        <end position="116"/>
    </location>
</feature>
<evidence type="ECO:0000313" key="8">
    <source>
        <dbReference type="EMBL" id="VEN59146.1"/>
    </source>
</evidence>
<comment type="subunit">
    <text evidence="6">Associates with 90S and pre-40S pre-ribosomal particles.</text>
</comment>
<evidence type="ECO:0000256" key="7">
    <source>
        <dbReference type="SAM" id="MobiDB-lite"/>
    </source>
</evidence>
<reference evidence="8 9" key="1">
    <citation type="submission" date="2019-01" db="EMBL/GenBank/DDBJ databases">
        <authorList>
            <person name="Sayadi A."/>
        </authorList>
    </citation>
    <scope>NUCLEOTIDE SEQUENCE [LARGE SCALE GENOMIC DNA]</scope>
</reference>
<keyword evidence="5 6" id="KW-0539">Nucleus</keyword>
<comment type="function">
    <text evidence="6">Component of the 90S pre-ribosome involved in the maturation of rRNAs. Required for early cleavages of the pre-RNAs in the 40S ribosomal subunit maturation pathway.</text>
</comment>
<organism evidence="8 9">
    <name type="scientific">Callosobruchus maculatus</name>
    <name type="common">Southern cowpea weevil</name>
    <name type="synonym">Pulse bruchid</name>
    <dbReference type="NCBI Taxonomy" id="64391"/>
    <lineage>
        <taxon>Eukaryota</taxon>
        <taxon>Metazoa</taxon>
        <taxon>Ecdysozoa</taxon>
        <taxon>Arthropoda</taxon>
        <taxon>Hexapoda</taxon>
        <taxon>Insecta</taxon>
        <taxon>Pterygota</taxon>
        <taxon>Neoptera</taxon>
        <taxon>Endopterygota</taxon>
        <taxon>Coleoptera</taxon>
        <taxon>Polyphaga</taxon>
        <taxon>Cucujiformia</taxon>
        <taxon>Chrysomeloidea</taxon>
        <taxon>Chrysomelidae</taxon>
        <taxon>Bruchinae</taxon>
        <taxon>Bruchini</taxon>
        <taxon>Callosobruchus</taxon>
    </lineage>
</organism>
<keyword evidence="4 6" id="KW-0698">rRNA processing</keyword>
<sequence length="248" mass="29517">MNSPSNSENESDVESAHSDEDQNDITEDDRQNIRSKISGLSFEDLLKMKEEMGAKLYNETVLGVKKKKIKTDYKRANKNRPRELSSKIRPKILKRELNQNVPTVKKSRPRDPRFDPLCGQFDAKTFKSDYKFVHDIRIKEKKQLEKELKSCTDPIRQQQIKKLIQRIGNQIRDQEKNEKEEQQKYEEKKEIKEKLKQGEKPVYKKKSVKKLETLIEKYNELKKSNKLQKHIEKRSKKLSAKEKRKMKE</sequence>
<keyword evidence="9" id="KW-1185">Reference proteome</keyword>
<gene>
    <name evidence="8" type="ORF">CALMAC_LOCUS17285</name>
</gene>
<proteinExistence type="inferred from homology"/>
<dbReference type="GO" id="GO:0030686">
    <property type="term" value="C:90S preribosome"/>
    <property type="evidence" value="ECO:0007669"/>
    <property type="project" value="TreeGrafter"/>
</dbReference>
<evidence type="ECO:0000256" key="2">
    <source>
        <dbReference type="ARBA" id="ARBA00009418"/>
    </source>
</evidence>
<dbReference type="Proteomes" id="UP000410492">
    <property type="component" value="Unassembled WGS sequence"/>
</dbReference>
<evidence type="ECO:0000256" key="5">
    <source>
        <dbReference type="ARBA" id="ARBA00023242"/>
    </source>
</evidence>
<protein>
    <recommendedName>
        <fullName evidence="6">rRNA biogenesis protein RRP36</fullName>
    </recommendedName>
</protein>
<dbReference type="EMBL" id="CAACVG010011922">
    <property type="protein sequence ID" value="VEN59146.1"/>
    <property type="molecule type" value="Genomic_DNA"/>
</dbReference>
<dbReference type="Pfam" id="PF06102">
    <property type="entry name" value="RRP36"/>
    <property type="match status" value="1"/>
</dbReference>
<dbReference type="PANTHER" id="PTHR21738:SF0">
    <property type="entry name" value="RIBOSOMAL RNA PROCESSING PROTEIN 36 HOMOLOG"/>
    <property type="match status" value="1"/>
</dbReference>
<evidence type="ECO:0000256" key="3">
    <source>
        <dbReference type="ARBA" id="ARBA00022517"/>
    </source>
</evidence>
<evidence type="ECO:0000256" key="4">
    <source>
        <dbReference type="ARBA" id="ARBA00022552"/>
    </source>
</evidence>
<comment type="similarity">
    <text evidence="2 6">Belongs to the RRP36 family.</text>
</comment>
<dbReference type="InterPro" id="IPR009292">
    <property type="entry name" value="RRP36"/>
</dbReference>
<comment type="subcellular location">
    <subcellularLocation>
        <location evidence="1 6">Nucleus</location>
        <location evidence="1 6">Nucleolus</location>
    </subcellularLocation>
</comment>
<feature type="region of interest" description="Disordered" evidence="7">
    <location>
        <begin position="1"/>
        <end position="33"/>
    </location>
</feature>